<dbReference type="RefSeq" id="WP_180755244.1">
    <property type="nucleotide sequence ID" value="NZ_KN323183.1"/>
</dbReference>
<organism evidence="2 3">
    <name type="scientific">Dermabacter hominis 1368</name>
    <dbReference type="NCBI Taxonomy" id="1450519"/>
    <lineage>
        <taxon>Bacteria</taxon>
        <taxon>Bacillati</taxon>
        <taxon>Actinomycetota</taxon>
        <taxon>Actinomycetes</taxon>
        <taxon>Micrococcales</taxon>
        <taxon>Dermabacteraceae</taxon>
        <taxon>Dermabacter</taxon>
    </lineage>
</organism>
<comment type="caution">
    <text evidence="2">The sequence shown here is derived from an EMBL/GenBank/DDBJ whole genome shotgun (WGS) entry which is preliminary data.</text>
</comment>
<proteinExistence type="predicted"/>
<dbReference type="EMBL" id="JDRS01000022">
    <property type="protein sequence ID" value="KDS92591.1"/>
    <property type="molecule type" value="Genomic_DNA"/>
</dbReference>
<evidence type="ECO:0000256" key="1">
    <source>
        <dbReference type="SAM" id="MobiDB-lite"/>
    </source>
</evidence>
<gene>
    <name evidence="2" type="ORF">DHOM_10325</name>
</gene>
<keyword evidence="3" id="KW-1185">Reference proteome</keyword>
<feature type="region of interest" description="Disordered" evidence="1">
    <location>
        <begin position="1"/>
        <end position="26"/>
    </location>
</feature>
<sequence length="56" mass="6102">MITNQNEEQRSATAAAPEPAFPRFDMGHSRVNLDHATGIAAELEDEALAHKLTNGR</sequence>
<accession>A0ABR4SL80</accession>
<reference evidence="2 3" key="1">
    <citation type="submission" date="2014-01" db="EMBL/GenBank/DDBJ databases">
        <title>Draft genome sequence of the multidrug-resistant clinical isolate Dermabacter hominis 1368.</title>
        <authorList>
            <person name="Albersmeier A."/>
            <person name="Bomholt C."/>
            <person name="Glaub A."/>
            <person name="Ruckert C."/>
            <person name="Soriano F."/>
            <person name="Fernandez-Natal I."/>
            <person name="Tauch A."/>
        </authorList>
    </citation>
    <scope>NUCLEOTIDE SEQUENCE [LARGE SCALE GENOMIC DNA]</scope>
    <source>
        <strain evidence="2 3">1368</strain>
    </source>
</reference>
<evidence type="ECO:0000313" key="3">
    <source>
        <dbReference type="Proteomes" id="UP000030182"/>
    </source>
</evidence>
<name>A0ABR4SL80_9MICO</name>
<dbReference type="Proteomes" id="UP000030182">
    <property type="component" value="Unassembled WGS sequence"/>
</dbReference>
<protein>
    <submittedName>
        <fullName evidence="2">Uncharacterized protein</fullName>
    </submittedName>
</protein>
<evidence type="ECO:0000313" key="2">
    <source>
        <dbReference type="EMBL" id="KDS92591.1"/>
    </source>
</evidence>